<organism evidence="4 5">
    <name type="scientific">Fuerstiella marisgermanici</name>
    <dbReference type="NCBI Taxonomy" id="1891926"/>
    <lineage>
        <taxon>Bacteria</taxon>
        <taxon>Pseudomonadati</taxon>
        <taxon>Planctomycetota</taxon>
        <taxon>Planctomycetia</taxon>
        <taxon>Planctomycetales</taxon>
        <taxon>Planctomycetaceae</taxon>
        <taxon>Fuerstiella</taxon>
    </lineage>
</organism>
<dbReference type="Pfam" id="PF07587">
    <property type="entry name" value="PSD1"/>
    <property type="match status" value="1"/>
</dbReference>
<keyword evidence="1" id="KW-0472">Membrane</keyword>
<keyword evidence="5" id="KW-1185">Reference proteome</keyword>
<dbReference type="Pfam" id="PF07583">
    <property type="entry name" value="PSCyt2"/>
    <property type="match status" value="1"/>
</dbReference>
<dbReference type="EMBL" id="CP017641">
    <property type="protein sequence ID" value="APZ92956.1"/>
    <property type="molecule type" value="Genomic_DNA"/>
</dbReference>
<feature type="domain" description="DUF1549" evidence="2">
    <location>
        <begin position="367"/>
        <end position="550"/>
    </location>
</feature>
<evidence type="ECO:0000313" key="4">
    <source>
        <dbReference type="EMBL" id="APZ92956.1"/>
    </source>
</evidence>
<reference evidence="4 5" key="1">
    <citation type="journal article" date="2016" name="Front. Microbiol.">
        <title>Fuerstia marisgermanicae gen. nov., sp. nov., an Unusual Member of the Phylum Planctomycetes from the German Wadden Sea.</title>
        <authorList>
            <person name="Kohn T."/>
            <person name="Heuer A."/>
            <person name="Jogler M."/>
            <person name="Vollmers J."/>
            <person name="Boedeker C."/>
            <person name="Bunk B."/>
            <person name="Rast P."/>
            <person name="Borchert D."/>
            <person name="Glockner I."/>
            <person name="Freese H.M."/>
            <person name="Klenk H.P."/>
            <person name="Overmann J."/>
            <person name="Kaster A.K."/>
            <person name="Rohde M."/>
            <person name="Wiegand S."/>
            <person name="Jogler C."/>
        </authorList>
    </citation>
    <scope>NUCLEOTIDE SEQUENCE [LARGE SCALE GENOMIC DNA]</scope>
    <source>
        <strain evidence="4 5">NH11</strain>
    </source>
</reference>
<keyword evidence="1" id="KW-0812">Transmembrane</keyword>
<feature type="transmembrane region" description="Helical" evidence="1">
    <location>
        <begin position="76"/>
        <end position="94"/>
    </location>
</feature>
<dbReference type="KEGG" id="fmr:Fuma_02568"/>
<sequence length="852" mass="93815">MTNVSNINDASQDSSDQELEELLTDAFDAPPVPRTLLKRLDRGIEQEWGTSPRLADSHVARVGRTLVGGGRWVRRLPIAAALGVLILLAVMFRGDSTAFAWSQLLDAMAKQGVVQLESENVDRWLALSEGWIRDRSDESSVLVDIQRQVVLQRDDGSADIKLRSLKRGAPADRNQLVLTFLSGTNFDDETIQRFSGARVVSESSSRVSGEAGENIQLDVDFVCDNLESVSLRALVDVDSHLPLQMQLVTADLPIARPTLTVSFPAATATDRRAVEFPADMPVVNVEAAEAIQTASLESNLSGADDKLLAPIGTDKEDSNVAVALATTTPASPKPERKSKPAGLFGAASGWQPVDVSQGSNDDVLQQLDHLMAKLWEDNGVDPAEPAGDEELLRRVYLDLAGRIPAVTEVRNYLNDKSPNRYVALVERLLMSADFASHLAATYRRFLIPEGVDLTAFGGVEAFDKWLSERFASNDSYDEVVRSLLLAEGRLSRSGPLLFYSAAKLDPDQLASRTSRVFLGMRLECAQCHDHPFEPWSQKDFWSYAAFFARISRPQGTLENVSTVMRVRDVERGEVMIPDSDEVVPPRFLNSAAPVDDGQADQRRQKLAKWLTGADNPYFPRAAANRVWGQMFGRGIVDPVDDFGVENPPVSPEVLDLLAGHFIRTKFDLRELFRTIALSRAYRLSSGADVQDYLRVNMFAQMNVKTLTAEQVYDCITVATMPSGAATEGFNVVRFGNTPRDEFLRQFRTPSGRQTEYLGGIPQALTLMNGTLIDGATGLASSGLLKSLAAPFFQNKQRIEILYFATLSRQPTASEWELLNEYISEDLSGPALQEGLADVLWAVLNSAEFTMNH</sequence>
<keyword evidence="1" id="KW-1133">Transmembrane helix</keyword>
<name>A0A1P8WFW5_9PLAN</name>
<evidence type="ECO:0008006" key="6">
    <source>
        <dbReference type="Google" id="ProtNLM"/>
    </source>
</evidence>
<protein>
    <recommendedName>
        <fullName evidence="6">Cytochrome c domain-containing protein</fullName>
    </recommendedName>
</protein>
<dbReference type="InterPro" id="IPR022655">
    <property type="entry name" value="DUF1553"/>
</dbReference>
<dbReference type="PANTHER" id="PTHR35889">
    <property type="entry name" value="CYCLOINULO-OLIGOSACCHARIDE FRUCTANOTRANSFERASE-RELATED"/>
    <property type="match status" value="1"/>
</dbReference>
<gene>
    <name evidence="4" type="ORF">Fuma_02568</name>
</gene>
<dbReference type="STRING" id="1891926.Fuma_02568"/>
<dbReference type="AlphaFoldDB" id="A0A1P8WFW5"/>
<accession>A0A1P8WFW5</accession>
<proteinExistence type="predicted"/>
<evidence type="ECO:0000259" key="2">
    <source>
        <dbReference type="Pfam" id="PF07583"/>
    </source>
</evidence>
<dbReference type="PANTHER" id="PTHR35889:SF3">
    <property type="entry name" value="F-BOX DOMAIN-CONTAINING PROTEIN"/>
    <property type="match status" value="1"/>
</dbReference>
<evidence type="ECO:0000313" key="5">
    <source>
        <dbReference type="Proteomes" id="UP000187735"/>
    </source>
</evidence>
<dbReference type="Proteomes" id="UP000187735">
    <property type="component" value="Chromosome"/>
</dbReference>
<feature type="domain" description="DUF1553" evidence="3">
    <location>
        <begin position="602"/>
        <end position="720"/>
    </location>
</feature>
<evidence type="ECO:0000256" key="1">
    <source>
        <dbReference type="SAM" id="Phobius"/>
    </source>
</evidence>
<evidence type="ECO:0000259" key="3">
    <source>
        <dbReference type="Pfam" id="PF07587"/>
    </source>
</evidence>
<dbReference type="InterPro" id="IPR011444">
    <property type="entry name" value="DUF1549"/>
</dbReference>
<dbReference type="RefSeq" id="WP_218922431.1">
    <property type="nucleotide sequence ID" value="NZ_CP017641.1"/>
</dbReference>